<keyword evidence="8" id="KW-1185">Reference proteome</keyword>
<evidence type="ECO:0000256" key="1">
    <source>
        <dbReference type="ARBA" id="ARBA00004442"/>
    </source>
</evidence>
<keyword evidence="2" id="KW-1134">Transmembrane beta strand</keyword>
<evidence type="ECO:0000256" key="6">
    <source>
        <dbReference type="SAM" id="Coils"/>
    </source>
</evidence>
<sequence>MIKSAKVIVFITVLLNLNILFSQNIHTIDINHGLKLLELNSEEFKQINRNSEIEKLKFKIYENSFLPRADLGLSIPSYKRSINSITQPNGENKFIEQSQATSNLNLNISQVIPFTGGEIRINSSIDRLDNLTKKAQTYSSSWFNVLLNQPLNGYNQFKWGKKVNSLKFRNNNLERLKVYENKKRTFIDNYFETYINNYKINLTKKNIEITQQYLSQLEKLVIEGRVLESDILKAKLSLSQLNYKLISDKLNYSISINDLKNDMGITKNDSLILVEPQVLAKPNIFKEDLREKFSKYAVDIEYEYPLLESAQKLAKAKSEKGVQINLQVGYGLNSNNDDISYLYNIPSKREYLNFSINVPIVNWNENSKNYKIQELFDQNIRGQYETQKKKINDNVENLINSINGLYEQIEYSEISRKIAAKNSEIATNLLIMKRLTINDFNQEIFKEEKEFVDYLSSNKSIWLFKYYLRKTTLFDFFENKNLISE</sequence>
<gene>
    <name evidence="7" type="ORF">V3I07_11470</name>
</gene>
<dbReference type="EMBL" id="JAZGZP010000017">
    <property type="protein sequence ID" value="MFK7001512.1"/>
    <property type="molecule type" value="Genomic_DNA"/>
</dbReference>
<dbReference type="SUPFAM" id="SSF56954">
    <property type="entry name" value="Outer membrane efflux proteins (OEP)"/>
    <property type="match status" value="1"/>
</dbReference>
<feature type="coiled-coil region" evidence="6">
    <location>
        <begin position="381"/>
        <end position="408"/>
    </location>
</feature>
<accession>A0ABW8PAC4</accession>
<comment type="caution">
    <text evidence="7">The sequence shown here is derived from an EMBL/GenBank/DDBJ whole genome shotgun (WGS) entry which is preliminary data.</text>
</comment>
<evidence type="ECO:0000313" key="7">
    <source>
        <dbReference type="EMBL" id="MFK7001512.1"/>
    </source>
</evidence>
<dbReference type="RefSeq" id="WP_088401217.1">
    <property type="nucleotide sequence ID" value="NZ_JAZGZP010000017.1"/>
</dbReference>
<evidence type="ECO:0000256" key="3">
    <source>
        <dbReference type="ARBA" id="ARBA00022692"/>
    </source>
</evidence>
<keyword evidence="6" id="KW-0175">Coiled coil</keyword>
<evidence type="ECO:0000256" key="4">
    <source>
        <dbReference type="ARBA" id="ARBA00023136"/>
    </source>
</evidence>
<protein>
    <submittedName>
        <fullName evidence="7">TolC family protein</fullName>
    </submittedName>
</protein>
<proteinExistence type="predicted"/>
<keyword evidence="5" id="KW-0998">Cell outer membrane</keyword>
<dbReference type="Gene3D" id="1.20.1600.10">
    <property type="entry name" value="Outer membrane efflux proteins (OEP)"/>
    <property type="match status" value="1"/>
</dbReference>
<reference evidence="7 8" key="1">
    <citation type="submission" date="2024-02" db="EMBL/GenBank/DDBJ databases">
        <title>Comparative Genomic Analysis of Flavobacterium Species Causing Columnaris Disease of Freshwater Fish in Thailand: Insights into Virulence and Resistance Mechanisms.</title>
        <authorList>
            <person name="Nguyen D."/>
            <person name="Chokmangmeepisarn P."/>
            <person name="Khianchaikhan K."/>
            <person name="Morishita M."/>
            <person name="Bunnoy A."/>
            <person name="Rodkhum C."/>
        </authorList>
    </citation>
    <scope>NUCLEOTIDE SEQUENCE [LARGE SCALE GENOMIC DNA]</scope>
    <source>
        <strain evidence="7 8">CNRT2201</strain>
    </source>
</reference>
<evidence type="ECO:0000256" key="5">
    <source>
        <dbReference type="ARBA" id="ARBA00023237"/>
    </source>
</evidence>
<dbReference type="Proteomes" id="UP001621706">
    <property type="component" value="Unassembled WGS sequence"/>
</dbReference>
<comment type="subcellular location">
    <subcellularLocation>
        <location evidence="1">Cell outer membrane</location>
    </subcellularLocation>
</comment>
<dbReference type="PANTHER" id="PTHR30026:SF20">
    <property type="entry name" value="OUTER MEMBRANE PROTEIN TOLC"/>
    <property type="match status" value="1"/>
</dbReference>
<organism evidence="7 8">
    <name type="scientific">Flavobacterium oreochromis</name>
    <dbReference type="NCBI Taxonomy" id="2906078"/>
    <lineage>
        <taxon>Bacteria</taxon>
        <taxon>Pseudomonadati</taxon>
        <taxon>Bacteroidota</taxon>
        <taxon>Flavobacteriia</taxon>
        <taxon>Flavobacteriales</taxon>
        <taxon>Flavobacteriaceae</taxon>
        <taxon>Flavobacterium</taxon>
    </lineage>
</organism>
<name>A0ABW8PAC4_9FLAO</name>
<evidence type="ECO:0000256" key="2">
    <source>
        <dbReference type="ARBA" id="ARBA00022452"/>
    </source>
</evidence>
<keyword evidence="3" id="KW-0812">Transmembrane</keyword>
<dbReference type="InterPro" id="IPR051906">
    <property type="entry name" value="TolC-like"/>
</dbReference>
<dbReference type="PANTHER" id="PTHR30026">
    <property type="entry name" value="OUTER MEMBRANE PROTEIN TOLC"/>
    <property type="match status" value="1"/>
</dbReference>
<keyword evidence="4" id="KW-0472">Membrane</keyword>
<evidence type="ECO:0000313" key="8">
    <source>
        <dbReference type="Proteomes" id="UP001621706"/>
    </source>
</evidence>